<evidence type="ECO:0008006" key="3">
    <source>
        <dbReference type="Google" id="ProtNLM"/>
    </source>
</evidence>
<dbReference type="SUPFAM" id="SSF89550">
    <property type="entry name" value="PHP domain-like"/>
    <property type="match status" value="1"/>
</dbReference>
<dbReference type="Gene3D" id="3.20.20.140">
    <property type="entry name" value="Metal-dependent hydrolases"/>
    <property type="match status" value="1"/>
</dbReference>
<evidence type="ECO:0000313" key="2">
    <source>
        <dbReference type="Proteomes" id="UP000503129"/>
    </source>
</evidence>
<sequence length="792" mass="88726">MTQENYISNENLDSLLGEYTHPEGYLEYVSSLPFLGRLHCSTRQIEAGSWQEILLDYEVGASGIADGAWIKVTFKFYSDWGLFQREDPKGANYLSAEYQSRPCLPGESPATVQSLKVRFDQKGHERPYQKAIIVDIVDGYIKPGDHILIRLGDRRAGGPGTRVQTFVEQGFRFRAYIDPVGTSRFADIPGDVVIDIVPGLPAKLAIVTPRLVKTGATFPVVIRAEDVWGNTCWGLGGQLRLTDCRTQHEQSLDIPEQGWAVVKTNLTLNADEETILQATLVGTELQSAPTPITADSNLAYPRAFFADLHVHSNNTIGTNSTEYNFAYGRDVAGLDVLGYTANDFNITEERWKEDVKLCREVTQEGEFLCYPGTEWCGNSAAGGDRNIVFLGDEVLFPYDRQGKLLRSFEWNEDMKGKQLLPGAWPVDKLYAGYIHNPEQHLFIPHIGGRRAILDWHHPKLERLIEIGSSWGHFPWFYQDAISRGYKVGVSANGDEHRGRCGGGVPGTAVFGVNGGLTGVISPSLTKLDISQALRSRHTWATTGDRLVALLWSGSHIQGDEFPGSDSVTIHYRLLGTTGWDEIAAHTHNGLLWHRNLQLEAGYAANKIRLRWGGSRIKDRYRWAAWRGTLKFSNTLVHNYQVNGLEHPEEYVRRDGALKLEFCSDTYGDSDAIDMELSDLLHAQFQLHVEIDSYIKVGSPLRRNPYIHCPEFKWEFSGKDLFNKGILRQELGGAELFIAVERLSATPMPRDVSGTFTVEPQSSPHGFVPIYISGRQVDDSKVWTSPVFIMFEN</sequence>
<name>A0A856MF49_9CYAN</name>
<accession>A0A856MF49</accession>
<dbReference type="EMBL" id="CP030118">
    <property type="protein sequence ID" value="QDL08900.1"/>
    <property type="molecule type" value="Genomic_DNA"/>
</dbReference>
<gene>
    <name evidence="1" type="ORF">DP114_14220</name>
</gene>
<keyword evidence="2" id="KW-1185">Reference proteome</keyword>
<dbReference type="InterPro" id="IPR016195">
    <property type="entry name" value="Pol/histidinol_Pase-like"/>
</dbReference>
<dbReference type="KEGG" id="bsen:DP114_14220"/>
<dbReference type="AlphaFoldDB" id="A0A856MF49"/>
<dbReference type="Proteomes" id="UP000503129">
    <property type="component" value="Chromosome"/>
</dbReference>
<evidence type="ECO:0000313" key="1">
    <source>
        <dbReference type="EMBL" id="QDL08900.1"/>
    </source>
</evidence>
<protein>
    <recommendedName>
        <fullName evidence="3">DUF3604 domain-containing protein</fullName>
    </recommendedName>
</protein>
<organism evidence="1 2">
    <name type="scientific">Brasilonema sennae CENA114</name>
    <dbReference type="NCBI Taxonomy" id="415709"/>
    <lineage>
        <taxon>Bacteria</taxon>
        <taxon>Bacillati</taxon>
        <taxon>Cyanobacteriota</taxon>
        <taxon>Cyanophyceae</taxon>
        <taxon>Nostocales</taxon>
        <taxon>Scytonemataceae</taxon>
        <taxon>Brasilonema</taxon>
        <taxon>Bromeliae group (in: Brasilonema)</taxon>
    </lineage>
</organism>
<proteinExistence type="predicted"/>
<dbReference type="RefSeq" id="WP_171976386.1">
    <property type="nucleotide sequence ID" value="NZ_CAWOXK010000001.1"/>
</dbReference>
<reference evidence="1 2" key="1">
    <citation type="submission" date="2018-06" db="EMBL/GenBank/DDBJ databases">
        <title>Comparative genomics of Brasilonema spp. strains.</title>
        <authorList>
            <person name="Alvarenga D.O."/>
            <person name="Fiore M.F."/>
            <person name="Varani A.M."/>
        </authorList>
    </citation>
    <scope>NUCLEOTIDE SEQUENCE [LARGE SCALE GENOMIC DNA]</scope>
    <source>
        <strain evidence="1 2">CENA114</strain>
    </source>
</reference>